<accession>A0A1Q3D997</accession>
<evidence type="ECO:0000256" key="2">
    <source>
        <dbReference type="ARBA" id="ARBA00022737"/>
    </source>
</evidence>
<evidence type="ECO:0000256" key="1">
    <source>
        <dbReference type="ARBA" id="ARBA00022723"/>
    </source>
</evidence>
<dbReference type="InterPro" id="IPR011992">
    <property type="entry name" value="EF-hand-dom_pair"/>
</dbReference>
<keyword evidence="2" id="KW-0677">Repeat</keyword>
<dbReference type="SUPFAM" id="SSF47473">
    <property type="entry name" value="EF-hand"/>
    <property type="match status" value="1"/>
</dbReference>
<feature type="non-terminal residue" evidence="4">
    <location>
        <position position="98"/>
    </location>
</feature>
<reference evidence="5" key="1">
    <citation type="submission" date="2016-04" db="EMBL/GenBank/DDBJ databases">
        <title>Cephalotus genome sequencing.</title>
        <authorList>
            <person name="Fukushima K."/>
            <person name="Hasebe M."/>
            <person name="Fang X."/>
        </authorList>
    </citation>
    <scope>NUCLEOTIDE SEQUENCE [LARGE SCALE GENOMIC DNA]</scope>
    <source>
        <strain evidence="5">cv. St1</strain>
    </source>
</reference>
<evidence type="ECO:0008006" key="6">
    <source>
        <dbReference type="Google" id="ProtNLM"/>
    </source>
</evidence>
<protein>
    <recommendedName>
        <fullName evidence="6">EF-hand domain-containing protein</fullName>
    </recommendedName>
</protein>
<dbReference type="AlphaFoldDB" id="A0A1Q3D997"/>
<name>A0A1Q3D997_CEPFO</name>
<evidence type="ECO:0000256" key="3">
    <source>
        <dbReference type="ARBA" id="ARBA00022837"/>
    </source>
</evidence>
<keyword evidence="5" id="KW-1185">Reference proteome</keyword>
<keyword evidence="3" id="KW-0106">Calcium</keyword>
<proteinExistence type="predicted"/>
<dbReference type="OrthoDB" id="293868at2759"/>
<dbReference type="GO" id="GO:0005509">
    <property type="term" value="F:calcium ion binding"/>
    <property type="evidence" value="ECO:0007669"/>
    <property type="project" value="TreeGrafter"/>
</dbReference>
<dbReference type="EMBL" id="BDDD01005239">
    <property type="protein sequence ID" value="GAV89096.1"/>
    <property type="molecule type" value="Genomic_DNA"/>
</dbReference>
<dbReference type="STRING" id="3775.A0A1Q3D997"/>
<keyword evidence="1" id="KW-0479">Metal-binding</keyword>
<dbReference type="PROSITE" id="PS00018">
    <property type="entry name" value="EF_HAND_1"/>
    <property type="match status" value="1"/>
</dbReference>
<dbReference type="GO" id="GO:0005783">
    <property type="term" value="C:endoplasmic reticulum"/>
    <property type="evidence" value="ECO:0007669"/>
    <property type="project" value="TreeGrafter"/>
</dbReference>
<evidence type="ECO:0000313" key="5">
    <source>
        <dbReference type="Proteomes" id="UP000187406"/>
    </source>
</evidence>
<dbReference type="PANTHER" id="PTHR10827:SF98">
    <property type="entry name" value="45 KDA CALCIUM-BINDING PROTEIN"/>
    <property type="match status" value="1"/>
</dbReference>
<sequence length="98" mass="11407">FPLLDKAPKDEVVSFNELEDWNIQQAHHMPILYRTQKEIAARDTDGDGAITFCEYLPQFTMEDIVKNEMEHGEAGWWKEQFVNADVDQNGSPNFDQFN</sequence>
<feature type="non-terminal residue" evidence="4">
    <location>
        <position position="1"/>
    </location>
</feature>
<gene>
    <name evidence="4" type="ORF">CFOL_v3_32516</name>
</gene>
<organism evidence="4 5">
    <name type="scientific">Cephalotus follicularis</name>
    <name type="common">Albany pitcher plant</name>
    <dbReference type="NCBI Taxonomy" id="3775"/>
    <lineage>
        <taxon>Eukaryota</taxon>
        <taxon>Viridiplantae</taxon>
        <taxon>Streptophyta</taxon>
        <taxon>Embryophyta</taxon>
        <taxon>Tracheophyta</taxon>
        <taxon>Spermatophyta</taxon>
        <taxon>Magnoliopsida</taxon>
        <taxon>eudicotyledons</taxon>
        <taxon>Gunneridae</taxon>
        <taxon>Pentapetalae</taxon>
        <taxon>rosids</taxon>
        <taxon>fabids</taxon>
        <taxon>Oxalidales</taxon>
        <taxon>Cephalotaceae</taxon>
        <taxon>Cephalotus</taxon>
    </lineage>
</organism>
<dbReference type="Proteomes" id="UP000187406">
    <property type="component" value="Unassembled WGS sequence"/>
</dbReference>
<evidence type="ECO:0000313" key="4">
    <source>
        <dbReference type="EMBL" id="GAV89096.1"/>
    </source>
</evidence>
<dbReference type="InParanoid" id="A0A1Q3D997"/>
<comment type="caution">
    <text evidence="4">The sequence shown here is derived from an EMBL/GenBank/DDBJ whole genome shotgun (WGS) entry which is preliminary data.</text>
</comment>
<dbReference type="PANTHER" id="PTHR10827">
    <property type="entry name" value="RETICULOCALBIN"/>
    <property type="match status" value="1"/>
</dbReference>
<dbReference type="InterPro" id="IPR018247">
    <property type="entry name" value="EF_Hand_1_Ca_BS"/>
</dbReference>